<evidence type="ECO:0000256" key="11">
    <source>
        <dbReference type="SAM" id="Phobius"/>
    </source>
</evidence>
<dbReference type="SMART" id="SM00388">
    <property type="entry name" value="HisKA"/>
    <property type="match status" value="1"/>
</dbReference>
<reference evidence="14" key="1">
    <citation type="submission" date="2023-07" db="EMBL/GenBank/DDBJ databases">
        <title>Sequencing the genomes of 1000 actinobacteria strains.</title>
        <authorList>
            <person name="Klenk H.-P."/>
        </authorList>
    </citation>
    <scope>NUCLEOTIDE SEQUENCE</scope>
    <source>
        <strain evidence="14">DSM 44707</strain>
    </source>
</reference>
<dbReference type="GO" id="GO:0005886">
    <property type="term" value="C:plasma membrane"/>
    <property type="evidence" value="ECO:0007669"/>
    <property type="project" value="UniProtKB-SubCell"/>
</dbReference>
<gene>
    <name evidence="14" type="ORF">J2S41_006328</name>
</gene>
<feature type="coiled-coil region" evidence="10">
    <location>
        <begin position="265"/>
        <end position="299"/>
    </location>
</feature>
<sequence length="536" mass="58607">MAAGRNWTLRQRTIGLTLVVAVILGALAVVAAITAAESREGLRTLLDRTGPMRVAGQTLQSALLDQETAVRGFVLTGDDEDLEPYRKGQQNEERLIGEISGLLGDSAEDQAVRQQLEAVKAGSGQWRATIAEPVITAVRAGDRGRAQEIIDQGSRQRFDVLRADVTKLQDDILTVRNVFAAQTQTNSNLLIFLLVLAAAVIVLAGAALLILLERFVIKPVTDLAAEVRLVAAGDYRHEISGSGSPELAALAADVDGMRRKIADDLAEVIAARAAIEATNRRLEEQHEELTRSNRDLEQFAYVASHDLQEPLRKVASFCQLLQRRYGGKLDERADQYIYFAVDGAQRMQRLINDLLAFSRIGRITSGFTDVDLNKVMEEVSGQLDAAREYADGEIVYGDLPTIRGEEALLTNLLANLVNNALKFRKPDVPPRVEIKSRQAGDQWEISCEDNGIGIEAEFADKVFVIFQRLHAKDAYPGTGIGLAIAKKIVEYHGGRIWIDSDYSGGTAIRFTLPVIASEAAELPSDQGTPQLQEETA</sequence>
<dbReference type="InterPro" id="IPR052162">
    <property type="entry name" value="Sensor_kinase/Photoreceptor"/>
</dbReference>
<dbReference type="FunFam" id="3.30.565.10:FF:000006">
    <property type="entry name" value="Sensor histidine kinase WalK"/>
    <property type="match status" value="1"/>
</dbReference>
<feature type="transmembrane region" description="Helical" evidence="11">
    <location>
        <begin position="189"/>
        <end position="212"/>
    </location>
</feature>
<keyword evidence="9" id="KW-0902">Two-component regulatory system</keyword>
<dbReference type="Pfam" id="PF00512">
    <property type="entry name" value="HisKA"/>
    <property type="match status" value="1"/>
</dbReference>
<dbReference type="InterPro" id="IPR003594">
    <property type="entry name" value="HATPase_dom"/>
</dbReference>
<evidence type="ECO:0000256" key="4">
    <source>
        <dbReference type="ARBA" id="ARBA00022553"/>
    </source>
</evidence>
<dbReference type="PANTHER" id="PTHR43304">
    <property type="entry name" value="PHYTOCHROME-LIKE PROTEIN CPH1"/>
    <property type="match status" value="1"/>
</dbReference>
<keyword evidence="4" id="KW-0597">Phosphoprotein</keyword>
<dbReference type="SMART" id="SM00304">
    <property type="entry name" value="HAMP"/>
    <property type="match status" value="1"/>
</dbReference>
<dbReference type="CDD" id="cd06225">
    <property type="entry name" value="HAMP"/>
    <property type="match status" value="1"/>
</dbReference>
<evidence type="ECO:0000256" key="10">
    <source>
        <dbReference type="SAM" id="Coils"/>
    </source>
</evidence>
<keyword evidence="7 14" id="KW-0418">Kinase</keyword>
<proteinExistence type="predicted"/>
<evidence type="ECO:0000256" key="7">
    <source>
        <dbReference type="ARBA" id="ARBA00022777"/>
    </source>
</evidence>
<keyword evidence="10" id="KW-0175">Coiled coil</keyword>
<evidence type="ECO:0000259" key="13">
    <source>
        <dbReference type="PROSITE" id="PS50885"/>
    </source>
</evidence>
<evidence type="ECO:0000256" key="3">
    <source>
        <dbReference type="ARBA" id="ARBA00012438"/>
    </source>
</evidence>
<evidence type="ECO:0000256" key="8">
    <source>
        <dbReference type="ARBA" id="ARBA00022989"/>
    </source>
</evidence>
<keyword evidence="11" id="KW-0472">Membrane</keyword>
<dbReference type="Gene3D" id="1.10.287.130">
    <property type="match status" value="1"/>
</dbReference>
<dbReference type="SMART" id="SM00387">
    <property type="entry name" value="HATPase_c"/>
    <property type="match status" value="1"/>
</dbReference>
<comment type="caution">
    <text evidence="14">The sequence shown here is derived from an EMBL/GenBank/DDBJ whole genome shotgun (WGS) entry which is preliminary data.</text>
</comment>
<dbReference type="Proteomes" id="UP001183643">
    <property type="component" value="Unassembled WGS sequence"/>
</dbReference>
<dbReference type="Pfam" id="PF00672">
    <property type="entry name" value="HAMP"/>
    <property type="match status" value="1"/>
</dbReference>
<dbReference type="Pfam" id="PF02518">
    <property type="entry name" value="HATPase_c"/>
    <property type="match status" value="1"/>
</dbReference>
<feature type="domain" description="HAMP" evidence="13">
    <location>
        <begin position="214"/>
        <end position="266"/>
    </location>
</feature>
<accession>A0AAE3YVZ5</accession>
<dbReference type="EC" id="2.7.13.3" evidence="3"/>
<dbReference type="CDD" id="cd19410">
    <property type="entry name" value="HK9-like_sensor"/>
    <property type="match status" value="1"/>
</dbReference>
<keyword evidence="8 11" id="KW-1133">Transmembrane helix</keyword>
<dbReference type="GO" id="GO:0000155">
    <property type="term" value="F:phosphorelay sensor kinase activity"/>
    <property type="evidence" value="ECO:0007669"/>
    <property type="project" value="InterPro"/>
</dbReference>
<evidence type="ECO:0000313" key="14">
    <source>
        <dbReference type="EMBL" id="MDR7279550.1"/>
    </source>
</evidence>
<dbReference type="InterPro" id="IPR003660">
    <property type="entry name" value="HAMP_dom"/>
</dbReference>
<name>A0AAE3YVZ5_9ACTN</name>
<protein>
    <recommendedName>
        <fullName evidence="3">histidine kinase</fullName>
        <ecNumber evidence="3">2.7.13.3</ecNumber>
    </recommendedName>
</protein>
<dbReference type="PROSITE" id="PS50885">
    <property type="entry name" value="HAMP"/>
    <property type="match status" value="1"/>
</dbReference>
<comment type="subcellular location">
    <subcellularLocation>
        <location evidence="2">Cell membrane</location>
    </subcellularLocation>
</comment>
<dbReference type="Gene3D" id="3.30.565.10">
    <property type="entry name" value="Histidine kinase-like ATPase, C-terminal domain"/>
    <property type="match status" value="1"/>
</dbReference>
<dbReference type="Gene3D" id="6.10.340.10">
    <property type="match status" value="1"/>
</dbReference>
<dbReference type="InterPro" id="IPR036097">
    <property type="entry name" value="HisK_dim/P_sf"/>
</dbReference>
<evidence type="ECO:0000256" key="2">
    <source>
        <dbReference type="ARBA" id="ARBA00004236"/>
    </source>
</evidence>
<dbReference type="RefSeq" id="WP_310373415.1">
    <property type="nucleotide sequence ID" value="NZ_JAVDYB010000001.1"/>
</dbReference>
<organism evidence="14 15">
    <name type="scientific">Catenuloplanes atrovinosus</name>
    <dbReference type="NCBI Taxonomy" id="137266"/>
    <lineage>
        <taxon>Bacteria</taxon>
        <taxon>Bacillati</taxon>
        <taxon>Actinomycetota</taxon>
        <taxon>Actinomycetes</taxon>
        <taxon>Micromonosporales</taxon>
        <taxon>Micromonosporaceae</taxon>
        <taxon>Catenuloplanes</taxon>
    </lineage>
</organism>
<evidence type="ECO:0000256" key="1">
    <source>
        <dbReference type="ARBA" id="ARBA00000085"/>
    </source>
</evidence>
<feature type="domain" description="Histidine kinase" evidence="12">
    <location>
        <begin position="302"/>
        <end position="516"/>
    </location>
</feature>
<comment type="catalytic activity">
    <reaction evidence="1">
        <text>ATP + protein L-histidine = ADP + protein N-phospho-L-histidine.</text>
        <dbReference type="EC" id="2.7.13.3"/>
    </reaction>
</comment>
<evidence type="ECO:0000256" key="9">
    <source>
        <dbReference type="ARBA" id="ARBA00023012"/>
    </source>
</evidence>
<evidence type="ECO:0000259" key="12">
    <source>
        <dbReference type="PROSITE" id="PS50109"/>
    </source>
</evidence>
<dbReference type="EMBL" id="JAVDYB010000001">
    <property type="protein sequence ID" value="MDR7279550.1"/>
    <property type="molecule type" value="Genomic_DNA"/>
</dbReference>
<dbReference type="InterPro" id="IPR007891">
    <property type="entry name" value="CHASE3"/>
</dbReference>
<dbReference type="InterPro" id="IPR004358">
    <property type="entry name" value="Sig_transdc_His_kin-like_C"/>
</dbReference>
<dbReference type="Pfam" id="PF05227">
    <property type="entry name" value="CHASE3"/>
    <property type="match status" value="1"/>
</dbReference>
<evidence type="ECO:0000256" key="5">
    <source>
        <dbReference type="ARBA" id="ARBA00022679"/>
    </source>
</evidence>
<dbReference type="InterPro" id="IPR036890">
    <property type="entry name" value="HATPase_C_sf"/>
</dbReference>
<evidence type="ECO:0000256" key="6">
    <source>
        <dbReference type="ARBA" id="ARBA00022692"/>
    </source>
</evidence>
<dbReference type="PRINTS" id="PR00344">
    <property type="entry name" value="BCTRLSENSOR"/>
</dbReference>
<dbReference type="InterPro" id="IPR003661">
    <property type="entry name" value="HisK_dim/P_dom"/>
</dbReference>
<evidence type="ECO:0000313" key="15">
    <source>
        <dbReference type="Proteomes" id="UP001183643"/>
    </source>
</evidence>
<dbReference type="PANTHER" id="PTHR43304:SF1">
    <property type="entry name" value="PAC DOMAIN-CONTAINING PROTEIN"/>
    <property type="match status" value="1"/>
</dbReference>
<dbReference type="SUPFAM" id="SSF47384">
    <property type="entry name" value="Homodimeric domain of signal transducing histidine kinase"/>
    <property type="match status" value="1"/>
</dbReference>
<keyword evidence="15" id="KW-1185">Reference proteome</keyword>
<dbReference type="PROSITE" id="PS50109">
    <property type="entry name" value="HIS_KIN"/>
    <property type="match status" value="1"/>
</dbReference>
<dbReference type="CDD" id="cd00082">
    <property type="entry name" value="HisKA"/>
    <property type="match status" value="1"/>
</dbReference>
<dbReference type="SUPFAM" id="SSF55874">
    <property type="entry name" value="ATPase domain of HSP90 chaperone/DNA topoisomerase II/histidine kinase"/>
    <property type="match status" value="1"/>
</dbReference>
<keyword evidence="6 11" id="KW-0812">Transmembrane</keyword>
<keyword evidence="5" id="KW-0808">Transferase</keyword>
<dbReference type="InterPro" id="IPR005467">
    <property type="entry name" value="His_kinase_dom"/>
</dbReference>
<dbReference type="AlphaFoldDB" id="A0AAE3YVZ5"/>